<dbReference type="Proteomes" id="UP000613160">
    <property type="component" value="Unassembled WGS sequence"/>
</dbReference>
<sequence>MKINAARRDILQGLVFENPPPEERWFQRDDWDPMYKLTDLRAAARAGHIELAEDAEPECYQIRLTAKGRAALDKAEAAQ</sequence>
<reference evidence="1" key="2">
    <citation type="submission" date="2020-09" db="EMBL/GenBank/DDBJ databases">
        <authorList>
            <person name="Sun Q."/>
            <person name="Zhou Y."/>
        </authorList>
    </citation>
    <scope>NUCLEOTIDE SEQUENCE</scope>
    <source>
        <strain evidence="1">CGMCC 1.15493</strain>
    </source>
</reference>
<dbReference type="EMBL" id="BMJJ01000009">
    <property type="protein sequence ID" value="GGD30944.1"/>
    <property type="molecule type" value="Genomic_DNA"/>
</dbReference>
<evidence type="ECO:0000313" key="1">
    <source>
        <dbReference type="EMBL" id="GGD30944.1"/>
    </source>
</evidence>
<accession>A0A916Y4S6</accession>
<reference evidence="1" key="1">
    <citation type="journal article" date="2014" name="Int. J. Syst. Evol. Microbiol.">
        <title>Complete genome sequence of Corynebacterium casei LMG S-19264T (=DSM 44701T), isolated from a smear-ripened cheese.</title>
        <authorList>
            <consortium name="US DOE Joint Genome Institute (JGI-PGF)"/>
            <person name="Walter F."/>
            <person name="Albersmeier A."/>
            <person name="Kalinowski J."/>
            <person name="Ruckert C."/>
        </authorList>
    </citation>
    <scope>NUCLEOTIDE SEQUENCE</scope>
    <source>
        <strain evidence="1">CGMCC 1.15493</strain>
    </source>
</reference>
<name>A0A916Y4S6_9HYPH</name>
<dbReference type="AlphaFoldDB" id="A0A916Y4S6"/>
<keyword evidence="2" id="KW-1185">Reference proteome</keyword>
<protein>
    <submittedName>
        <fullName evidence="1">Uncharacterized protein</fullName>
    </submittedName>
</protein>
<comment type="caution">
    <text evidence="1">The sequence shown here is derived from an EMBL/GenBank/DDBJ whole genome shotgun (WGS) entry which is preliminary data.</text>
</comment>
<proteinExistence type="predicted"/>
<gene>
    <name evidence="1" type="ORF">GCM10011335_37490</name>
</gene>
<dbReference type="RefSeq" id="WP_188853565.1">
    <property type="nucleotide sequence ID" value="NZ_BMJJ01000009.1"/>
</dbReference>
<evidence type="ECO:0000313" key="2">
    <source>
        <dbReference type="Proteomes" id="UP000613160"/>
    </source>
</evidence>
<organism evidence="1 2">
    <name type="scientific">Aureimonas glaciei</name>
    <dbReference type="NCBI Taxonomy" id="1776957"/>
    <lineage>
        <taxon>Bacteria</taxon>
        <taxon>Pseudomonadati</taxon>
        <taxon>Pseudomonadota</taxon>
        <taxon>Alphaproteobacteria</taxon>
        <taxon>Hyphomicrobiales</taxon>
        <taxon>Aurantimonadaceae</taxon>
        <taxon>Aureimonas</taxon>
    </lineage>
</organism>